<feature type="domain" description="Cupin type-2" evidence="1">
    <location>
        <begin position="52"/>
        <end position="111"/>
    </location>
</feature>
<dbReference type="Pfam" id="PF07883">
    <property type="entry name" value="Cupin_2"/>
    <property type="match status" value="1"/>
</dbReference>
<protein>
    <submittedName>
        <fullName evidence="2">Cupin domain protein</fullName>
    </submittedName>
</protein>
<reference evidence="2 3" key="1">
    <citation type="submission" date="2019-02" db="EMBL/GenBank/DDBJ databases">
        <title>Deep-cultivation of Planctomycetes and their phenomic and genomic characterization uncovers novel biology.</title>
        <authorList>
            <person name="Wiegand S."/>
            <person name="Jogler M."/>
            <person name="Boedeker C."/>
            <person name="Pinto D."/>
            <person name="Vollmers J."/>
            <person name="Rivas-Marin E."/>
            <person name="Kohn T."/>
            <person name="Peeters S.H."/>
            <person name="Heuer A."/>
            <person name="Rast P."/>
            <person name="Oberbeckmann S."/>
            <person name="Bunk B."/>
            <person name="Jeske O."/>
            <person name="Meyerdierks A."/>
            <person name="Storesund J.E."/>
            <person name="Kallscheuer N."/>
            <person name="Luecker S."/>
            <person name="Lage O.M."/>
            <person name="Pohl T."/>
            <person name="Merkel B.J."/>
            <person name="Hornburger P."/>
            <person name="Mueller R.-W."/>
            <person name="Bruemmer F."/>
            <person name="Labrenz M."/>
            <person name="Spormann A.M."/>
            <person name="Op den Camp H."/>
            <person name="Overmann J."/>
            <person name="Amann R."/>
            <person name="Jetten M.S.M."/>
            <person name="Mascher T."/>
            <person name="Medema M.H."/>
            <person name="Devos D.P."/>
            <person name="Kaster A.-K."/>
            <person name="Ovreas L."/>
            <person name="Rohde M."/>
            <person name="Galperin M.Y."/>
            <person name="Jogler C."/>
        </authorList>
    </citation>
    <scope>NUCLEOTIDE SEQUENCE [LARGE SCALE GENOMIC DNA]</scope>
    <source>
        <strain evidence="2 3">KS4</strain>
    </source>
</reference>
<dbReference type="EMBL" id="CP036425">
    <property type="protein sequence ID" value="QDU34819.1"/>
    <property type="molecule type" value="Genomic_DNA"/>
</dbReference>
<name>A0A517YX75_9BACT</name>
<dbReference type="InterPro" id="IPR011051">
    <property type="entry name" value="RmlC_Cupin_sf"/>
</dbReference>
<gene>
    <name evidence="2" type="ORF">KS4_28950</name>
</gene>
<dbReference type="Proteomes" id="UP000317369">
    <property type="component" value="Chromosome"/>
</dbReference>
<dbReference type="InterPro" id="IPR013096">
    <property type="entry name" value="Cupin_2"/>
</dbReference>
<keyword evidence="3" id="KW-1185">Reference proteome</keyword>
<evidence type="ECO:0000313" key="2">
    <source>
        <dbReference type="EMBL" id="QDU34819.1"/>
    </source>
</evidence>
<accession>A0A517YX75</accession>
<dbReference type="SUPFAM" id="SSF51182">
    <property type="entry name" value="RmlC-like cupins"/>
    <property type="match status" value="1"/>
</dbReference>
<dbReference type="OrthoDB" id="9798585at2"/>
<dbReference type="Gene3D" id="2.60.120.10">
    <property type="entry name" value="Jelly Rolls"/>
    <property type="match status" value="1"/>
</dbReference>
<organism evidence="2 3">
    <name type="scientific">Poriferisphaera corsica</name>
    <dbReference type="NCBI Taxonomy" id="2528020"/>
    <lineage>
        <taxon>Bacteria</taxon>
        <taxon>Pseudomonadati</taxon>
        <taxon>Planctomycetota</taxon>
        <taxon>Phycisphaerae</taxon>
        <taxon>Phycisphaerales</taxon>
        <taxon>Phycisphaeraceae</taxon>
        <taxon>Poriferisphaera</taxon>
    </lineage>
</organism>
<dbReference type="KEGG" id="pcor:KS4_28950"/>
<dbReference type="RefSeq" id="WP_145079207.1">
    <property type="nucleotide sequence ID" value="NZ_CP036425.1"/>
</dbReference>
<dbReference type="InterPro" id="IPR014710">
    <property type="entry name" value="RmlC-like_jellyroll"/>
</dbReference>
<evidence type="ECO:0000313" key="3">
    <source>
        <dbReference type="Proteomes" id="UP000317369"/>
    </source>
</evidence>
<dbReference type="CDD" id="cd06981">
    <property type="entry name" value="cupin_reut_a1446"/>
    <property type="match status" value="1"/>
</dbReference>
<dbReference type="AlphaFoldDB" id="A0A517YX75"/>
<sequence length="114" mass="13260">MHECQDGNWLDVQGLGERLPKELFETICKGSKGFRLERIVSEGQASPEGFWYEQEQAEWVMIVQGEAGLLFADADQERVMRAGDYVYIEPCRRHRVTWTSPTEKTIWLAIFFDT</sequence>
<proteinExistence type="predicted"/>
<evidence type="ECO:0000259" key="1">
    <source>
        <dbReference type="Pfam" id="PF07883"/>
    </source>
</evidence>